<feature type="domain" description="Nodulin homeobox N-terminal" evidence="1">
    <location>
        <begin position="162"/>
        <end position="224"/>
    </location>
</feature>
<sequence length="311" mass="35257">MVKQLCDAGTVVCWELCRGQIFNFLACCIRDVDMEKYARNLPRHLIAVIMDWEMDKSTFKYLLCGILLLHSMIHLASRVPKIEQVIGSQTILLDDVKISEQLIDLVFYLLVLLGPYRHVSIHFLESLDLSSVVCRYVLTTSYPGISHHTQWHGSSSFGSGSLYYKIVSPHYQEVAQALNAYYKVDIFIEAEFAAVCVDVKFLQTNDSSGSAFPTTEETLNHLCQSVILLFNFYSPCLLHLCEAESVSYLEEVASKTSTQDVAKSVGLKVLALLKKCLMLPLRQATRRGNWNLMQCAWQMSCQMIQIFCHSS</sequence>
<dbReference type="Proteomes" id="UP000298416">
    <property type="component" value="Unassembled WGS sequence"/>
</dbReference>
<dbReference type="GO" id="GO:0003697">
    <property type="term" value="F:single-stranded DNA binding"/>
    <property type="evidence" value="ECO:0007669"/>
    <property type="project" value="InterPro"/>
</dbReference>
<feature type="domain" description="Nodulin homeobox N-terminal" evidence="1">
    <location>
        <begin position="30"/>
        <end position="137"/>
    </location>
</feature>
<dbReference type="GO" id="GO:0009908">
    <property type="term" value="P:flower development"/>
    <property type="evidence" value="ECO:0007669"/>
    <property type="project" value="InterPro"/>
</dbReference>
<comment type="caution">
    <text evidence="2">The sequence shown here is derived from an EMBL/GenBank/DDBJ whole genome shotgun (WGS) entry which is preliminary data.</text>
</comment>
<reference evidence="2" key="1">
    <citation type="submission" date="2018-01" db="EMBL/GenBank/DDBJ databases">
        <authorList>
            <person name="Mao J.F."/>
        </authorList>
    </citation>
    <scope>NUCLEOTIDE SEQUENCE</scope>
    <source>
        <strain evidence="2">Huo1</strain>
        <tissue evidence="2">Leaf</tissue>
    </source>
</reference>
<dbReference type="PANTHER" id="PTHR35743">
    <property type="entry name" value="NODULIN HOMEOBOX"/>
    <property type="match status" value="1"/>
</dbReference>
<dbReference type="InterPro" id="IPR057287">
    <property type="entry name" value="Ndx_N"/>
</dbReference>
<dbReference type="Pfam" id="PF25246">
    <property type="entry name" value="Nodulin_N"/>
    <property type="match status" value="3"/>
</dbReference>
<evidence type="ECO:0000259" key="1">
    <source>
        <dbReference type="Pfam" id="PF25246"/>
    </source>
</evidence>
<accession>A0A8X8YZQ3</accession>
<dbReference type="EMBL" id="PNBA02000022">
    <property type="protein sequence ID" value="KAG6385472.1"/>
    <property type="molecule type" value="Genomic_DNA"/>
</dbReference>
<name>A0A8X8YZQ3_SALSN</name>
<gene>
    <name evidence="2" type="ORF">SASPL_154307</name>
</gene>
<reference evidence="2" key="2">
    <citation type="submission" date="2020-08" db="EMBL/GenBank/DDBJ databases">
        <title>Plant Genome Project.</title>
        <authorList>
            <person name="Zhang R.-G."/>
        </authorList>
    </citation>
    <scope>NUCLEOTIDE SEQUENCE</scope>
    <source>
        <strain evidence="2">Huo1</strain>
        <tissue evidence="2">Leaf</tissue>
    </source>
</reference>
<dbReference type="PANTHER" id="PTHR35743:SF1">
    <property type="entry name" value="NODULIN HOMEOBOX"/>
    <property type="match status" value="1"/>
</dbReference>
<dbReference type="InterPro" id="IPR039325">
    <property type="entry name" value="NDX"/>
</dbReference>
<proteinExistence type="predicted"/>
<evidence type="ECO:0000313" key="2">
    <source>
        <dbReference type="EMBL" id="KAG6385472.1"/>
    </source>
</evidence>
<evidence type="ECO:0000313" key="3">
    <source>
        <dbReference type="Proteomes" id="UP000298416"/>
    </source>
</evidence>
<feature type="domain" description="Nodulin homeobox N-terminal" evidence="1">
    <location>
        <begin position="237"/>
        <end position="286"/>
    </location>
</feature>
<dbReference type="AlphaFoldDB" id="A0A8X8YZQ3"/>
<keyword evidence="3" id="KW-1185">Reference proteome</keyword>
<organism evidence="2">
    <name type="scientific">Salvia splendens</name>
    <name type="common">Scarlet sage</name>
    <dbReference type="NCBI Taxonomy" id="180675"/>
    <lineage>
        <taxon>Eukaryota</taxon>
        <taxon>Viridiplantae</taxon>
        <taxon>Streptophyta</taxon>
        <taxon>Embryophyta</taxon>
        <taxon>Tracheophyta</taxon>
        <taxon>Spermatophyta</taxon>
        <taxon>Magnoliopsida</taxon>
        <taxon>eudicotyledons</taxon>
        <taxon>Gunneridae</taxon>
        <taxon>Pentapetalae</taxon>
        <taxon>asterids</taxon>
        <taxon>lamiids</taxon>
        <taxon>Lamiales</taxon>
        <taxon>Lamiaceae</taxon>
        <taxon>Nepetoideae</taxon>
        <taxon>Mentheae</taxon>
        <taxon>Salviinae</taxon>
        <taxon>Salvia</taxon>
        <taxon>Salvia subgen. Calosphace</taxon>
        <taxon>core Calosphace</taxon>
    </lineage>
</organism>
<protein>
    <recommendedName>
        <fullName evidence="1">Nodulin homeobox N-terminal domain-containing protein</fullName>
    </recommendedName>
</protein>